<protein>
    <submittedName>
        <fullName evidence="1">Uncharacterized protein</fullName>
    </submittedName>
</protein>
<name>A0A0A9AI60_ARUDO</name>
<reference evidence="1" key="1">
    <citation type="submission" date="2014-09" db="EMBL/GenBank/DDBJ databases">
        <authorList>
            <person name="Magalhaes I.L.F."/>
            <person name="Oliveira U."/>
            <person name="Santos F.R."/>
            <person name="Vidigal T.H.D.A."/>
            <person name="Brescovit A.D."/>
            <person name="Santos A.J."/>
        </authorList>
    </citation>
    <scope>NUCLEOTIDE SEQUENCE</scope>
    <source>
        <tissue evidence="1">Shoot tissue taken approximately 20 cm above the soil surface</tissue>
    </source>
</reference>
<accession>A0A0A9AI60</accession>
<dbReference type="EMBL" id="GBRH01246516">
    <property type="protein sequence ID" value="JAD51379.1"/>
    <property type="molecule type" value="Transcribed_RNA"/>
</dbReference>
<evidence type="ECO:0000313" key="1">
    <source>
        <dbReference type="EMBL" id="JAD51379.1"/>
    </source>
</evidence>
<organism evidence="1">
    <name type="scientific">Arundo donax</name>
    <name type="common">Giant reed</name>
    <name type="synonym">Donax arundinaceus</name>
    <dbReference type="NCBI Taxonomy" id="35708"/>
    <lineage>
        <taxon>Eukaryota</taxon>
        <taxon>Viridiplantae</taxon>
        <taxon>Streptophyta</taxon>
        <taxon>Embryophyta</taxon>
        <taxon>Tracheophyta</taxon>
        <taxon>Spermatophyta</taxon>
        <taxon>Magnoliopsida</taxon>
        <taxon>Liliopsida</taxon>
        <taxon>Poales</taxon>
        <taxon>Poaceae</taxon>
        <taxon>PACMAD clade</taxon>
        <taxon>Arundinoideae</taxon>
        <taxon>Arundineae</taxon>
        <taxon>Arundo</taxon>
    </lineage>
</organism>
<proteinExistence type="predicted"/>
<reference evidence="1" key="2">
    <citation type="journal article" date="2015" name="Data Brief">
        <title>Shoot transcriptome of the giant reed, Arundo donax.</title>
        <authorList>
            <person name="Barrero R.A."/>
            <person name="Guerrero F.D."/>
            <person name="Moolhuijzen P."/>
            <person name="Goolsby J.A."/>
            <person name="Tidwell J."/>
            <person name="Bellgard S.E."/>
            <person name="Bellgard M.I."/>
        </authorList>
    </citation>
    <scope>NUCLEOTIDE SEQUENCE</scope>
    <source>
        <tissue evidence="1">Shoot tissue taken approximately 20 cm above the soil surface</tissue>
    </source>
</reference>
<sequence length="16" mass="1913">MPQKSYCWLLSRTGRS</sequence>
<dbReference type="AlphaFoldDB" id="A0A0A9AI60"/>